<gene>
    <name evidence="2" type="ORF">AABB24_014104</name>
</gene>
<feature type="region of interest" description="Disordered" evidence="1">
    <location>
        <begin position="1"/>
        <end position="29"/>
    </location>
</feature>
<proteinExistence type="predicted"/>
<dbReference type="EMBL" id="JBJKTR010000008">
    <property type="protein sequence ID" value="KAL3361017.1"/>
    <property type="molecule type" value="Genomic_DNA"/>
</dbReference>
<dbReference type="AlphaFoldDB" id="A0ABD2TX25"/>
<name>A0ABD2TX25_9SOLN</name>
<accession>A0ABD2TX25</accession>
<sequence length="106" mass="12322">PQRQLYFFSLDPQSGKRKKRSPSPKLHFSQKTPFFPIRPTLLSHQSLPKNGYELPENVNFRLFSTYLPNLHKSRPPPIKLYIPSIIFSEPKQTSKASPPPLLLLKR</sequence>
<comment type="caution">
    <text evidence="2">The sequence shown here is derived from an EMBL/GenBank/DDBJ whole genome shotgun (WGS) entry which is preliminary data.</text>
</comment>
<dbReference type="EMBL" id="JBJKTR010000008">
    <property type="protein sequence ID" value="KAL3361018.1"/>
    <property type="molecule type" value="Genomic_DNA"/>
</dbReference>
<protein>
    <submittedName>
        <fullName evidence="2">Uncharacterized protein</fullName>
    </submittedName>
</protein>
<evidence type="ECO:0000313" key="2">
    <source>
        <dbReference type="EMBL" id="KAL3361018.1"/>
    </source>
</evidence>
<reference evidence="2 3" key="1">
    <citation type="submission" date="2024-05" db="EMBL/GenBank/DDBJ databases">
        <title>De novo assembly of an allotetraploid wild potato.</title>
        <authorList>
            <person name="Hosaka A.J."/>
        </authorList>
    </citation>
    <scope>NUCLEOTIDE SEQUENCE [LARGE SCALE GENOMIC DNA]</scope>
    <source>
        <tissue evidence="2">Young leaves</tissue>
    </source>
</reference>
<dbReference type="Proteomes" id="UP001627284">
    <property type="component" value="Unassembled WGS sequence"/>
</dbReference>
<evidence type="ECO:0000256" key="1">
    <source>
        <dbReference type="SAM" id="MobiDB-lite"/>
    </source>
</evidence>
<organism evidence="2 3">
    <name type="scientific">Solanum stoloniferum</name>
    <dbReference type="NCBI Taxonomy" id="62892"/>
    <lineage>
        <taxon>Eukaryota</taxon>
        <taxon>Viridiplantae</taxon>
        <taxon>Streptophyta</taxon>
        <taxon>Embryophyta</taxon>
        <taxon>Tracheophyta</taxon>
        <taxon>Spermatophyta</taxon>
        <taxon>Magnoliopsida</taxon>
        <taxon>eudicotyledons</taxon>
        <taxon>Gunneridae</taxon>
        <taxon>Pentapetalae</taxon>
        <taxon>asterids</taxon>
        <taxon>lamiids</taxon>
        <taxon>Solanales</taxon>
        <taxon>Solanaceae</taxon>
        <taxon>Solanoideae</taxon>
        <taxon>Solaneae</taxon>
        <taxon>Solanum</taxon>
    </lineage>
</organism>
<keyword evidence="3" id="KW-1185">Reference proteome</keyword>
<feature type="non-terminal residue" evidence="2">
    <location>
        <position position="1"/>
    </location>
</feature>
<evidence type="ECO:0000313" key="3">
    <source>
        <dbReference type="Proteomes" id="UP001627284"/>
    </source>
</evidence>